<dbReference type="VEuPathDB" id="VectorBase:HLOH_064981"/>
<name>A0A9J6FPJ0_HAELO</name>
<proteinExistence type="predicted"/>
<dbReference type="Proteomes" id="UP000821853">
    <property type="component" value="Chromosome 10"/>
</dbReference>
<dbReference type="EMBL" id="JABSTR010000002">
    <property type="protein sequence ID" value="KAH9364695.1"/>
    <property type="molecule type" value="Genomic_DNA"/>
</dbReference>
<reference evidence="2 3" key="1">
    <citation type="journal article" date="2020" name="Cell">
        <title>Large-Scale Comparative Analyses of Tick Genomes Elucidate Their Genetic Diversity and Vector Capacities.</title>
        <authorList>
            <consortium name="Tick Genome and Microbiome Consortium (TIGMIC)"/>
            <person name="Jia N."/>
            <person name="Wang J."/>
            <person name="Shi W."/>
            <person name="Du L."/>
            <person name="Sun Y."/>
            <person name="Zhan W."/>
            <person name="Jiang J.F."/>
            <person name="Wang Q."/>
            <person name="Zhang B."/>
            <person name="Ji P."/>
            <person name="Bell-Sakyi L."/>
            <person name="Cui X.M."/>
            <person name="Yuan T.T."/>
            <person name="Jiang B.G."/>
            <person name="Yang W.F."/>
            <person name="Lam T.T."/>
            <person name="Chang Q.C."/>
            <person name="Ding S.J."/>
            <person name="Wang X.J."/>
            <person name="Zhu J.G."/>
            <person name="Ruan X.D."/>
            <person name="Zhao L."/>
            <person name="Wei J.T."/>
            <person name="Ye R.Z."/>
            <person name="Que T.C."/>
            <person name="Du C.H."/>
            <person name="Zhou Y.H."/>
            <person name="Cheng J.X."/>
            <person name="Dai P.F."/>
            <person name="Guo W.B."/>
            <person name="Han X.H."/>
            <person name="Huang E.J."/>
            <person name="Li L.F."/>
            <person name="Wei W."/>
            <person name="Gao Y.C."/>
            <person name="Liu J.Z."/>
            <person name="Shao H.Z."/>
            <person name="Wang X."/>
            <person name="Wang C.C."/>
            <person name="Yang T.C."/>
            <person name="Huo Q.B."/>
            <person name="Li W."/>
            <person name="Chen H.Y."/>
            <person name="Chen S.E."/>
            <person name="Zhou L.G."/>
            <person name="Ni X.B."/>
            <person name="Tian J.H."/>
            <person name="Sheng Y."/>
            <person name="Liu T."/>
            <person name="Pan Y.S."/>
            <person name="Xia L.Y."/>
            <person name="Li J."/>
            <person name="Zhao F."/>
            <person name="Cao W.C."/>
        </authorList>
    </citation>
    <scope>NUCLEOTIDE SEQUENCE [LARGE SCALE GENOMIC DNA]</scope>
    <source>
        <strain evidence="2">HaeL-2018</strain>
    </source>
</reference>
<gene>
    <name evidence="2" type="ORF">HPB48_003573</name>
</gene>
<dbReference type="InterPro" id="IPR048366">
    <property type="entry name" value="TNP-like_GBD"/>
</dbReference>
<keyword evidence="3" id="KW-1185">Reference proteome</keyword>
<comment type="caution">
    <text evidence="2">The sequence shown here is derived from an EMBL/GenBank/DDBJ whole genome shotgun (WGS) entry which is preliminary data.</text>
</comment>
<sequence>MASRLKYYQEIGLEHLQDCDGTIEFTRKLNDLFDVLNGWHPTEGIRQGSSDFRVMKEGLEWLDTGEQQLVGGHITEQKFLAKTPVDGLRVTLKSTVDLRKYLLTEKKFKYVLTRKFNQDPLERFLGMPARLRVEITTQICRQFCMCTERSACTRC</sequence>
<evidence type="ECO:0000313" key="3">
    <source>
        <dbReference type="Proteomes" id="UP000821853"/>
    </source>
</evidence>
<evidence type="ECO:0000259" key="1">
    <source>
        <dbReference type="Pfam" id="PF21788"/>
    </source>
</evidence>
<dbReference type="AlphaFoldDB" id="A0A9J6FPJ0"/>
<feature type="domain" description="Transposable element P transposase-like GTP-binding insertion" evidence="1">
    <location>
        <begin position="2"/>
        <end position="42"/>
    </location>
</feature>
<dbReference type="OrthoDB" id="6613714at2759"/>
<accession>A0A9J6FPJ0</accession>
<dbReference type="Pfam" id="PF21788">
    <property type="entry name" value="TNP-like_GBD"/>
    <property type="match status" value="1"/>
</dbReference>
<organism evidence="2 3">
    <name type="scientific">Haemaphysalis longicornis</name>
    <name type="common">Bush tick</name>
    <dbReference type="NCBI Taxonomy" id="44386"/>
    <lineage>
        <taxon>Eukaryota</taxon>
        <taxon>Metazoa</taxon>
        <taxon>Ecdysozoa</taxon>
        <taxon>Arthropoda</taxon>
        <taxon>Chelicerata</taxon>
        <taxon>Arachnida</taxon>
        <taxon>Acari</taxon>
        <taxon>Parasitiformes</taxon>
        <taxon>Ixodida</taxon>
        <taxon>Ixodoidea</taxon>
        <taxon>Ixodidae</taxon>
        <taxon>Haemaphysalinae</taxon>
        <taxon>Haemaphysalis</taxon>
    </lineage>
</organism>
<evidence type="ECO:0000313" key="2">
    <source>
        <dbReference type="EMBL" id="KAH9364695.1"/>
    </source>
</evidence>
<protein>
    <recommendedName>
        <fullName evidence="1">Transposable element P transposase-like GTP-binding insertion domain-containing protein</fullName>
    </recommendedName>
</protein>